<dbReference type="Proteomes" id="UP001162031">
    <property type="component" value="Unassembled WGS sequence"/>
</dbReference>
<evidence type="ECO:0000313" key="5">
    <source>
        <dbReference type="Proteomes" id="UP001162031"/>
    </source>
</evidence>
<dbReference type="EMBL" id="CANTFL010001335">
    <property type="protein sequence ID" value="CAI5737452.1"/>
    <property type="molecule type" value="Genomic_DNA"/>
</dbReference>
<feature type="signal peptide" evidence="2">
    <location>
        <begin position="1"/>
        <end position="25"/>
    </location>
</feature>
<evidence type="ECO:0000313" key="4">
    <source>
        <dbReference type="EMBL" id="CAI5737452.1"/>
    </source>
</evidence>
<comment type="caution">
    <text evidence="4">The sequence shown here is derived from an EMBL/GenBank/DDBJ whole genome shotgun (WGS) entry which is preliminary data.</text>
</comment>
<feature type="compositionally biased region" description="Low complexity" evidence="1">
    <location>
        <begin position="208"/>
        <end position="248"/>
    </location>
</feature>
<organism evidence="4 5">
    <name type="scientific">Hyaloperonospora brassicae</name>
    <name type="common">Brassica downy mildew</name>
    <name type="synonym">Peronospora brassicae</name>
    <dbReference type="NCBI Taxonomy" id="162125"/>
    <lineage>
        <taxon>Eukaryota</taxon>
        <taxon>Sar</taxon>
        <taxon>Stramenopiles</taxon>
        <taxon>Oomycota</taxon>
        <taxon>Peronosporomycetes</taxon>
        <taxon>Peronosporales</taxon>
        <taxon>Peronosporaceae</taxon>
        <taxon>Hyaloperonospora</taxon>
    </lineage>
</organism>
<feature type="compositionally biased region" description="Pro residues" evidence="1">
    <location>
        <begin position="249"/>
        <end position="267"/>
    </location>
</feature>
<accession>A0AAV0UKJ1</accession>
<name>A0AAV0UKJ1_HYABA</name>
<dbReference type="CDD" id="cd05379">
    <property type="entry name" value="CAP_bacterial"/>
    <property type="match status" value="1"/>
</dbReference>
<dbReference type="Pfam" id="PF00188">
    <property type="entry name" value="CAP"/>
    <property type="match status" value="1"/>
</dbReference>
<evidence type="ECO:0000259" key="3">
    <source>
        <dbReference type="Pfam" id="PF00188"/>
    </source>
</evidence>
<keyword evidence="2" id="KW-0732">Signal</keyword>
<evidence type="ECO:0000256" key="1">
    <source>
        <dbReference type="SAM" id="MobiDB-lite"/>
    </source>
</evidence>
<sequence>MITKHLLPLALLVVCPASFNTAVTASDKLPIMPRNAQTYTQYSEYYQETLDAVNDERSKAGLAELCINKKLSAAAKRHGDDMAAHDFMDHAGSDGSTMTQRISATGYEWDAIAENVAAGQNDVASVMQSWMDSDGHRANILGTDYTMMGIAYAYSAGSKHKHFWAQEFGAGETEACDSKSATNSSTTGQAQEQTQDDRVTIATKVQEPSYTMGPPTPTTTITTTPSATTVPSTNFTSLTTTPTAMVEPPIVPKPPIVPGAPTAPEPPVTTKRTRACKAKK</sequence>
<dbReference type="Gene3D" id="3.40.33.10">
    <property type="entry name" value="CAP"/>
    <property type="match status" value="1"/>
</dbReference>
<dbReference type="InterPro" id="IPR035940">
    <property type="entry name" value="CAP_sf"/>
</dbReference>
<feature type="domain" description="SCP" evidence="3">
    <location>
        <begin position="50"/>
        <end position="168"/>
    </location>
</feature>
<evidence type="ECO:0000256" key="2">
    <source>
        <dbReference type="SAM" id="SignalP"/>
    </source>
</evidence>
<gene>
    <name evidence="4" type="ORF">HBR001_LOCUS7161</name>
</gene>
<feature type="region of interest" description="Disordered" evidence="1">
    <location>
        <begin position="176"/>
        <end position="280"/>
    </location>
</feature>
<feature type="chain" id="PRO_5043751486" description="SCP domain-containing protein" evidence="2">
    <location>
        <begin position="26"/>
        <end position="280"/>
    </location>
</feature>
<proteinExistence type="predicted"/>
<reference evidence="4" key="1">
    <citation type="submission" date="2022-12" db="EMBL/GenBank/DDBJ databases">
        <authorList>
            <person name="Webb A."/>
        </authorList>
    </citation>
    <scope>NUCLEOTIDE SEQUENCE</scope>
    <source>
        <strain evidence="4">Hp1</strain>
    </source>
</reference>
<feature type="compositionally biased region" description="Basic residues" evidence="1">
    <location>
        <begin position="271"/>
        <end position="280"/>
    </location>
</feature>
<dbReference type="PANTHER" id="PTHR31157:SF1">
    <property type="entry name" value="SCP DOMAIN-CONTAINING PROTEIN"/>
    <property type="match status" value="1"/>
</dbReference>
<dbReference type="InterPro" id="IPR014044">
    <property type="entry name" value="CAP_dom"/>
</dbReference>
<protein>
    <recommendedName>
        <fullName evidence="3">SCP domain-containing protein</fullName>
    </recommendedName>
</protein>
<keyword evidence="5" id="KW-1185">Reference proteome</keyword>
<dbReference type="AlphaFoldDB" id="A0AAV0UKJ1"/>
<dbReference type="PANTHER" id="PTHR31157">
    <property type="entry name" value="SCP DOMAIN-CONTAINING PROTEIN"/>
    <property type="match status" value="1"/>
</dbReference>
<dbReference type="SUPFAM" id="SSF55797">
    <property type="entry name" value="PR-1-like"/>
    <property type="match status" value="1"/>
</dbReference>
<feature type="compositionally biased region" description="Polar residues" evidence="1">
    <location>
        <begin position="179"/>
        <end position="193"/>
    </location>
</feature>